<feature type="compositionally biased region" description="Low complexity" evidence="6">
    <location>
        <begin position="807"/>
        <end position="823"/>
    </location>
</feature>
<dbReference type="Pfam" id="PF05672">
    <property type="entry name" value="MAP7"/>
    <property type="match status" value="1"/>
</dbReference>
<evidence type="ECO:0000313" key="7">
    <source>
        <dbReference type="EMBL" id="KAG5843635.1"/>
    </source>
</evidence>
<feature type="compositionally biased region" description="Low complexity" evidence="6">
    <location>
        <begin position="13"/>
        <end position="22"/>
    </location>
</feature>
<dbReference type="PANTHER" id="PTHR15073">
    <property type="entry name" value="MICROTUBULE-ASSOCIATED PROTEIN"/>
    <property type="match status" value="1"/>
</dbReference>
<feature type="compositionally biased region" description="Pro residues" evidence="6">
    <location>
        <begin position="438"/>
        <end position="449"/>
    </location>
</feature>
<feature type="compositionally biased region" description="Basic and acidic residues" evidence="6">
    <location>
        <begin position="825"/>
        <end position="835"/>
    </location>
</feature>
<feature type="compositionally biased region" description="Low complexity" evidence="6">
    <location>
        <begin position="318"/>
        <end position="334"/>
    </location>
</feature>
<dbReference type="GO" id="GO:0000226">
    <property type="term" value="P:microtubule cytoskeleton organization"/>
    <property type="evidence" value="ECO:0007669"/>
    <property type="project" value="InterPro"/>
</dbReference>
<dbReference type="PANTHER" id="PTHR15073:SF5">
    <property type="entry name" value="MAP7 DOMAIN-CONTAINING PROTEIN 3"/>
    <property type="match status" value="1"/>
</dbReference>
<comment type="similarity">
    <text evidence="2">Belongs to the MAP7 family.</text>
</comment>
<reference evidence="7" key="1">
    <citation type="submission" date="2021-01" db="EMBL/GenBank/DDBJ databases">
        <title>A chromosome-scale assembly of European eel, Anguilla anguilla.</title>
        <authorList>
            <person name="Henkel C."/>
            <person name="Jong-Raadsen S.A."/>
            <person name="Dufour S."/>
            <person name="Weltzien F.-A."/>
            <person name="Palstra A.P."/>
            <person name="Pelster B."/>
            <person name="Spaink H.P."/>
            <person name="Van Den Thillart G.E."/>
            <person name="Jansen H."/>
            <person name="Zahm M."/>
            <person name="Klopp C."/>
            <person name="Cedric C."/>
            <person name="Louis A."/>
            <person name="Berthelot C."/>
            <person name="Parey E."/>
            <person name="Roest Crollius H."/>
            <person name="Montfort J."/>
            <person name="Robinson-Rechavi M."/>
            <person name="Bucao C."/>
            <person name="Bouchez O."/>
            <person name="Gislard M."/>
            <person name="Lluch J."/>
            <person name="Milhes M."/>
            <person name="Lampietro C."/>
            <person name="Lopez Roques C."/>
            <person name="Donnadieu C."/>
            <person name="Braasch I."/>
            <person name="Desvignes T."/>
            <person name="Postlethwait J."/>
            <person name="Bobe J."/>
            <person name="Guiguen Y."/>
            <person name="Dirks R."/>
        </authorList>
    </citation>
    <scope>NUCLEOTIDE SEQUENCE</scope>
    <source>
        <strain evidence="7">Tag_6206</strain>
        <tissue evidence="7">Liver</tissue>
    </source>
</reference>
<sequence>MAEGANGMKEMRAQMAAAAQAQADERRSQALSSPGSEEAEGTACTIQIQGARPVIDGAALRIDDKLRVAKERREEQEKQQASRESQILERERKTKQQYERQMEERQKKLEEQRRKEVQRRVAAEEKRKLKQEEEREHYEAVLRRSVERSQKLDQRQKRWSWGGDLTADSGDTGGATVLPPSSPVKSRRKASAEADKRSTSATNLKQQSDSVVNKRLSSSSATIAKSPEKSTKQRSSSLSRLHSNTSHPTKDSHKLPQVEQTGPSQQKRSSSLSSGVGGRLLPSPKIERKGIKNEQARRPPATPPENSTPSRLLTPTKASLARSQSSAALSAGGSDPAVSASPLHLSRGPLRSHSIDRQKGCSDGATRNAQKSEKEKRFSSPGARGRPRPPAAGPPPPPSPSPGPRPPAPARDPPPPHRPNRTRVTAPLTQLGQTEAPSPQPSSRPPPIQRPALTPTGPPTLRKRDPKPKESSSPGQPVAPQPAETPPPSNAPNGKSKDDSSAKAIAGTTSAEAAAKMLSENRRLAREQKEREELLRVQREEEERLRKEEEKRLAEEQRVRRAEEEKRRAEEMKILEEEQARMAEEDRVRLEIEEQEKQVELQKEREEAEARALEEAEKQRQERERIMQQNQQERMLRRKRIEEIMKRTRKTDQNDFKRDDEKGMLDENEEEDSEAKEEEETKEEDDCANGEAEFEAEGWSLPGEGPMAEQGGSMYRKLEMDNKENRSILCERDSESVSPTPKALLVEGSEFLNEGSRMGLLPGLNGRAAPWSLEELIELGVRPKAGPLISADGAPTSPGRRSRPRAARWALSSRASPSRPCPRCDAADLQKDCDHCTPGGPPPNPPSQRRFASAQSLGGA</sequence>
<feature type="compositionally biased region" description="Polar residues" evidence="6">
    <location>
        <begin position="427"/>
        <end position="436"/>
    </location>
</feature>
<accession>A0A9D3M721</accession>
<feature type="compositionally biased region" description="Basic and acidic residues" evidence="6">
    <location>
        <begin position="597"/>
        <end position="626"/>
    </location>
</feature>
<evidence type="ECO:0000256" key="5">
    <source>
        <dbReference type="ARBA" id="ARBA00023212"/>
    </source>
</evidence>
<comment type="caution">
    <text evidence="7">The sequence shown here is derived from an EMBL/GenBank/DDBJ whole genome shotgun (WGS) entry which is preliminary data.</text>
</comment>
<dbReference type="InterPro" id="IPR051483">
    <property type="entry name" value="MAP7_domain-containing"/>
</dbReference>
<name>A0A9D3M721_ANGAN</name>
<feature type="compositionally biased region" description="Low complexity" evidence="6">
    <location>
        <begin position="502"/>
        <end position="516"/>
    </location>
</feature>
<evidence type="ECO:0000256" key="3">
    <source>
        <dbReference type="ARBA" id="ARBA00022490"/>
    </source>
</evidence>
<evidence type="ECO:0000256" key="1">
    <source>
        <dbReference type="ARBA" id="ARBA00004245"/>
    </source>
</evidence>
<feature type="region of interest" description="Disordered" evidence="6">
    <location>
        <begin position="1"/>
        <end position="45"/>
    </location>
</feature>
<feature type="compositionally biased region" description="Polar residues" evidence="6">
    <location>
        <begin position="304"/>
        <end position="317"/>
    </location>
</feature>
<feature type="compositionally biased region" description="Basic and acidic residues" evidence="6">
    <location>
        <begin position="519"/>
        <end position="568"/>
    </location>
</feature>
<feature type="compositionally biased region" description="Basic and acidic residues" evidence="6">
    <location>
        <begin position="640"/>
        <end position="665"/>
    </location>
</feature>
<gene>
    <name evidence="7" type="ORF">ANANG_G00153030</name>
</gene>
<keyword evidence="8" id="KW-1185">Reference proteome</keyword>
<feature type="compositionally biased region" description="Low complexity" evidence="6">
    <location>
        <begin position="262"/>
        <end position="284"/>
    </location>
</feature>
<dbReference type="EMBL" id="JAFIRN010000008">
    <property type="protein sequence ID" value="KAG5843635.1"/>
    <property type="molecule type" value="Genomic_DNA"/>
</dbReference>
<evidence type="ECO:0008006" key="9">
    <source>
        <dbReference type="Google" id="ProtNLM"/>
    </source>
</evidence>
<feature type="compositionally biased region" description="Pro residues" evidence="6">
    <location>
        <begin position="477"/>
        <end position="490"/>
    </location>
</feature>
<organism evidence="7 8">
    <name type="scientific">Anguilla anguilla</name>
    <name type="common">European freshwater eel</name>
    <name type="synonym">Muraena anguilla</name>
    <dbReference type="NCBI Taxonomy" id="7936"/>
    <lineage>
        <taxon>Eukaryota</taxon>
        <taxon>Metazoa</taxon>
        <taxon>Chordata</taxon>
        <taxon>Craniata</taxon>
        <taxon>Vertebrata</taxon>
        <taxon>Euteleostomi</taxon>
        <taxon>Actinopterygii</taxon>
        <taxon>Neopterygii</taxon>
        <taxon>Teleostei</taxon>
        <taxon>Anguilliformes</taxon>
        <taxon>Anguillidae</taxon>
        <taxon>Anguilla</taxon>
    </lineage>
</organism>
<feature type="compositionally biased region" description="Acidic residues" evidence="6">
    <location>
        <begin position="666"/>
        <end position="696"/>
    </location>
</feature>
<keyword evidence="4" id="KW-0175">Coiled coil</keyword>
<evidence type="ECO:0000256" key="4">
    <source>
        <dbReference type="ARBA" id="ARBA00023054"/>
    </source>
</evidence>
<comment type="subcellular location">
    <subcellularLocation>
        <location evidence="1">Cytoplasm</location>
        <location evidence="1">Cytoskeleton</location>
    </subcellularLocation>
</comment>
<feature type="compositionally biased region" description="Low complexity" evidence="6">
    <location>
        <begin position="234"/>
        <end position="247"/>
    </location>
</feature>
<evidence type="ECO:0000313" key="8">
    <source>
        <dbReference type="Proteomes" id="UP001044222"/>
    </source>
</evidence>
<proteinExistence type="inferred from homology"/>
<feature type="region of interest" description="Disordered" evidence="6">
    <location>
        <begin position="783"/>
        <end position="860"/>
    </location>
</feature>
<feature type="compositionally biased region" description="Polar residues" evidence="6">
    <location>
        <begin position="199"/>
        <end position="223"/>
    </location>
</feature>
<dbReference type="GO" id="GO:0015630">
    <property type="term" value="C:microtubule cytoskeleton"/>
    <property type="evidence" value="ECO:0007669"/>
    <property type="project" value="InterPro"/>
</dbReference>
<feature type="compositionally biased region" description="Pro residues" evidence="6">
    <location>
        <begin position="388"/>
        <end position="417"/>
    </location>
</feature>
<evidence type="ECO:0000256" key="6">
    <source>
        <dbReference type="SAM" id="MobiDB-lite"/>
    </source>
</evidence>
<protein>
    <recommendedName>
        <fullName evidence="9">MAP7 domain containing 3</fullName>
    </recommendedName>
</protein>
<feature type="compositionally biased region" description="Basic and acidic residues" evidence="6">
    <location>
        <begin position="70"/>
        <end position="156"/>
    </location>
</feature>
<feature type="region of interest" description="Disordered" evidence="6">
    <location>
        <begin position="597"/>
        <end position="711"/>
    </location>
</feature>
<evidence type="ECO:0000256" key="2">
    <source>
        <dbReference type="ARBA" id="ARBA00007525"/>
    </source>
</evidence>
<keyword evidence="5" id="KW-0206">Cytoskeleton</keyword>
<dbReference type="AlphaFoldDB" id="A0A9D3M721"/>
<keyword evidence="3" id="KW-0963">Cytoplasm</keyword>
<feature type="region of interest" description="Disordered" evidence="6">
    <location>
        <begin position="70"/>
        <end position="568"/>
    </location>
</feature>
<dbReference type="Proteomes" id="UP001044222">
    <property type="component" value="Chromosome 8"/>
</dbReference>
<feature type="compositionally biased region" description="Basic and acidic residues" evidence="6">
    <location>
        <begin position="285"/>
        <end position="297"/>
    </location>
</feature>
<dbReference type="InterPro" id="IPR008604">
    <property type="entry name" value="MAP7_fam"/>
</dbReference>